<evidence type="ECO:0000256" key="1">
    <source>
        <dbReference type="RuleBase" id="RU363044"/>
    </source>
</evidence>
<name>A0A8H3R247_9GLOM</name>
<dbReference type="EMBL" id="BLAL01000285">
    <property type="protein sequence ID" value="GET00552.1"/>
    <property type="molecule type" value="Genomic_DNA"/>
</dbReference>
<comment type="caution">
    <text evidence="4">The sequence shown here is derived from an EMBL/GenBank/DDBJ whole genome shotgun (WGS) entry which is preliminary data.</text>
</comment>
<gene>
    <name evidence="4" type="ORF">RCL2_002700500</name>
</gene>
<evidence type="ECO:0000313" key="5">
    <source>
        <dbReference type="Proteomes" id="UP000615446"/>
    </source>
</evidence>
<dbReference type="AlphaFoldDB" id="A0A8H3R247"/>
<feature type="domain" description="DNA helicase Pif1-like DEAD-box helicase" evidence="3">
    <location>
        <begin position="36"/>
        <end position="155"/>
    </location>
</feature>
<comment type="cofactor">
    <cofactor evidence="1">
        <name>Mg(2+)</name>
        <dbReference type="ChEBI" id="CHEBI:18420"/>
    </cofactor>
</comment>
<evidence type="ECO:0000259" key="3">
    <source>
        <dbReference type="Pfam" id="PF05970"/>
    </source>
</evidence>
<dbReference type="GO" id="GO:0006281">
    <property type="term" value="P:DNA repair"/>
    <property type="evidence" value="ECO:0007669"/>
    <property type="project" value="UniProtKB-KW"/>
</dbReference>
<dbReference type="EC" id="5.6.2.3" evidence="1"/>
<keyword evidence="1" id="KW-0234">DNA repair</keyword>
<keyword evidence="1" id="KW-0378">Hydrolase</keyword>
<comment type="similarity">
    <text evidence="1">Belongs to the helicase family.</text>
</comment>
<dbReference type="Pfam" id="PF05970">
    <property type="entry name" value="PIF1"/>
    <property type="match status" value="1"/>
</dbReference>
<dbReference type="InterPro" id="IPR051055">
    <property type="entry name" value="PIF1_helicase"/>
</dbReference>
<dbReference type="GO" id="GO:0005524">
    <property type="term" value="F:ATP binding"/>
    <property type="evidence" value="ECO:0007669"/>
    <property type="project" value="UniProtKB-KW"/>
</dbReference>
<keyword evidence="2" id="KW-0812">Transmembrane</keyword>
<protein>
    <recommendedName>
        <fullName evidence="1">ATP-dependent DNA helicase</fullName>
        <ecNumber evidence="1">5.6.2.3</ecNumber>
    </recommendedName>
</protein>
<accession>A0A8H3R247</accession>
<dbReference type="OrthoDB" id="5578775at2759"/>
<organism evidence="4 5">
    <name type="scientific">Rhizophagus clarus</name>
    <dbReference type="NCBI Taxonomy" id="94130"/>
    <lineage>
        <taxon>Eukaryota</taxon>
        <taxon>Fungi</taxon>
        <taxon>Fungi incertae sedis</taxon>
        <taxon>Mucoromycota</taxon>
        <taxon>Glomeromycotina</taxon>
        <taxon>Glomeromycetes</taxon>
        <taxon>Glomerales</taxon>
        <taxon>Glomeraceae</taxon>
        <taxon>Rhizophagus</taxon>
    </lineage>
</organism>
<keyword evidence="1" id="KW-0233">DNA recombination</keyword>
<dbReference type="GO" id="GO:0000723">
    <property type="term" value="P:telomere maintenance"/>
    <property type="evidence" value="ECO:0007669"/>
    <property type="project" value="InterPro"/>
</dbReference>
<dbReference type="SUPFAM" id="SSF52540">
    <property type="entry name" value="P-loop containing nucleoside triphosphate hydrolases"/>
    <property type="match status" value="1"/>
</dbReference>
<keyword evidence="2" id="KW-1133">Transmembrane helix</keyword>
<dbReference type="Proteomes" id="UP000615446">
    <property type="component" value="Unassembled WGS sequence"/>
</dbReference>
<dbReference type="InterPro" id="IPR010285">
    <property type="entry name" value="DNA_helicase_pif1-like_DEAD"/>
</dbReference>
<keyword evidence="1" id="KW-0547">Nucleotide-binding</keyword>
<dbReference type="PANTHER" id="PTHR47642">
    <property type="entry name" value="ATP-DEPENDENT DNA HELICASE"/>
    <property type="match status" value="1"/>
</dbReference>
<dbReference type="GO" id="GO:0043139">
    <property type="term" value="F:5'-3' DNA helicase activity"/>
    <property type="evidence" value="ECO:0007669"/>
    <property type="project" value="UniProtKB-EC"/>
</dbReference>
<sequence length="163" mass="18254">MYIIPPSTSELINIQLTSLRINPPILSQCSALNLPNDQLHVLSAIKNILGPKTQRNKYPYFFIIGPGGTGKSFIINLIVNDLKNKRSKYLLLAPTGVMSQNIGGQTIHSALRIRKMQNGFQTLAFHDYEFFKNLQQIDTLIIDEISMVSAALLSFISEMFSVI</sequence>
<dbReference type="InterPro" id="IPR027417">
    <property type="entry name" value="P-loop_NTPase"/>
</dbReference>
<dbReference type="GO" id="GO:0006310">
    <property type="term" value="P:DNA recombination"/>
    <property type="evidence" value="ECO:0007669"/>
    <property type="project" value="UniProtKB-KW"/>
</dbReference>
<dbReference type="PANTHER" id="PTHR47642:SF5">
    <property type="entry name" value="ATP-DEPENDENT DNA HELICASE"/>
    <property type="match status" value="1"/>
</dbReference>
<evidence type="ECO:0000313" key="4">
    <source>
        <dbReference type="EMBL" id="GET00552.1"/>
    </source>
</evidence>
<keyword evidence="1" id="KW-0067">ATP-binding</keyword>
<evidence type="ECO:0000256" key="2">
    <source>
        <dbReference type="SAM" id="Phobius"/>
    </source>
</evidence>
<proteinExistence type="inferred from homology"/>
<reference evidence="4" key="1">
    <citation type="submission" date="2019-10" db="EMBL/GenBank/DDBJ databases">
        <title>Conservation and host-specific expression of non-tandemly repeated heterogenous ribosome RNA gene in arbuscular mycorrhizal fungi.</title>
        <authorList>
            <person name="Maeda T."/>
            <person name="Kobayashi Y."/>
            <person name="Nakagawa T."/>
            <person name="Ezawa T."/>
            <person name="Yamaguchi K."/>
            <person name="Bino T."/>
            <person name="Nishimoto Y."/>
            <person name="Shigenobu S."/>
            <person name="Kawaguchi M."/>
        </authorList>
    </citation>
    <scope>NUCLEOTIDE SEQUENCE</scope>
    <source>
        <strain evidence="4">HR1</strain>
    </source>
</reference>
<keyword evidence="1" id="KW-0347">Helicase</keyword>
<dbReference type="Gene3D" id="3.40.50.300">
    <property type="entry name" value="P-loop containing nucleotide triphosphate hydrolases"/>
    <property type="match status" value="1"/>
</dbReference>
<feature type="transmembrane region" description="Helical" evidence="2">
    <location>
        <begin position="58"/>
        <end position="79"/>
    </location>
</feature>
<keyword evidence="2" id="KW-0472">Membrane</keyword>
<keyword evidence="1" id="KW-0227">DNA damage</keyword>
<dbReference type="GO" id="GO:0016787">
    <property type="term" value="F:hydrolase activity"/>
    <property type="evidence" value="ECO:0007669"/>
    <property type="project" value="UniProtKB-KW"/>
</dbReference>
<comment type="catalytic activity">
    <reaction evidence="1">
        <text>ATP + H2O = ADP + phosphate + H(+)</text>
        <dbReference type="Rhea" id="RHEA:13065"/>
        <dbReference type="ChEBI" id="CHEBI:15377"/>
        <dbReference type="ChEBI" id="CHEBI:15378"/>
        <dbReference type="ChEBI" id="CHEBI:30616"/>
        <dbReference type="ChEBI" id="CHEBI:43474"/>
        <dbReference type="ChEBI" id="CHEBI:456216"/>
        <dbReference type="EC" id="5.6.2.3"/>
    </reaction>
</comment>